<reference evidence="2" key="2">
    <citation type="journal article" date="2024" name="Plant">
        <title>Genomic evolution and insights into agronomic trait innovations of Sesamum species.</title>
        <authorList>
            <person name="Miao H."/>
            <person name="Wang L."/>
            <person name="Qu L."/>
            <person name="Liu H."/>
            <person name="Sun Y."/>
            <person name="Le M."/>
            <person name="Wang Q."/>
            <person name="Wei S."/>
            <person name="Zheng Y."/>
            <person name="Lin W."/>
            <person name="Duan Y."/>
            <person name="Cao H."/>
            <person name="Xiong S."/>
            <person name="Wang X."/>
            <person name="Wei L."/>
            <person name="Li C."/>
            <person name="Ma Q."/>
            <person name="Ju M."/>
            <person name="Zhao R."/>
            <person name="Li G."/>
            <person name="Mu C."/>
            <person name="Tian Q."/>
            <person name="Mei H."/>
            <person name="Zhang T."/>
            <person name="Gao T."/>
            <person name="Zhang H."/>
        </authorList>
    </citation>
    <scope>NUCLEOTIDE SEQUENCE</scope>
    <source>
        <strain evidence="2">G02</strain>
    </source>
</reference>
<proteinExistence type="predicted"/>
<comment type="caution">
    <text evidence="2">The sequence shown here is derived from an EMBL/GenBank/DDBJ whole genome shotgun (WGS) entry which is preliminary data.</text>
</comment>
<protein>
    <recommendedName>
        <fullName evidence="1">Integrase catalytic domain-containing protein</fullName>
    </recommendedName>
</protein>
<dbReference type="InterPro" id="IPR039537">
    <property type="entry name" value="Retrotran_Ty1/copia-like"/>
</dbReference>
<dbReference type="InterPro" id="IPR001584">
    <property type="entry name" value="Integrase_cat-core"/>
</dbReference>
<dbReference type="GO" id="GO:0003676">
    <property type="term" value="F:nucleic acid binding"/>
    <property type="evidence" value="ECO:0007669"/>
    <property type="project" value="InterPro"/>
</dbReference>
<dbReference type="InterPro" id="IPR036397">
    <property type="entry name" value="RNaseH_sf"/>
</dbReference>
<evidence type="ECO:0000259" key="1">
    <source>
        <dbReference type="PROSITE" id="PS50994"/>
    </source>
</evidence>
<organism evidence="2">
    <name type="scientific">Sesamum radiatum</name>
    <name type="common">Black benniseed</name>
    <dbReference type="NCBI Taxonomy" id="300843"/>
    <lineage>
        <taxon>Eukaryota</taxon>
        <taxon>Viridiplantae</taxon>
        <taxon>Streptophyta</taxon>
        <taxon>Embryophyta</taxon>
        <taxon>Tracheophyta</taxon>
        <taxon>Spermatophyta</taxon>
        <taxon>Magnoliopsida</taxon>
        <taxon>eudicotyledons</taxon>
        <taxon>Gunneridae</taxon>
        <taxon>Pentapetalae</taxon>
        <taxon>asterids</taxon>
        <taxon>lamiids</taxon>
        <taxon>Lamiales</taxon>
        <taxon>Pedaliaceae</taxon>
        <taxon>Sesamum</taxon>
    </lineage>
</organism>
<dbReference type="PROSITE" id="PS50994">
    <property type="entry name" value="INTEGRASE"/>
    <property type="match status" value="1"/>
</dbReference>
<dbReference type="InterPro" id="IPR012337">
    <property type="entry name" value="RNaseH-like_sf"/>
</dbReference>
<sequence length="106" mass="12146">MEALRSDRGGNYLSGEFMDYLKENGILSQWTPPGTPQLNGVAERRNRTLLDMVWSMMSFTEQPPSFWGYALETAAKLLNIAPSKSVPQTPYELWHVKPASYKYMRV</sequence>
<dbReference type="GO" id="GO:0015074">
    <property type="term" value="P:DNA integration"/>
    <property type="evidence" value="ECO:0007669"/>
    <property type="project" value="InterPro"/>
</dbReference>
<accession>A0AAW2Q0D9</accession>
<reference evidence="2" key="1">
    <citation type="submission" date="2020-06" db="EMBL/GenBank/DDBJ databases">
        <authorList>
            <person name="Li T."/>
            <person name="Hu X."/>
            <person name="Zhang T."/>
            <person name="Song X."/>
            <person name="Zhang H."/>
            <person name="Dai N."/>
            <person name="Sheng W."/>
            <person name="Hou X."/>
            <person name="Wei L."/>
        </authorList>
    </citation>
    <scope>NUCLEOTIDE SEQUENCE</scope>
    <source>
        <strain evidence="2">G02</strain>
        <tissue evidence="2">Leaf</tissue>
    </source>
</reference>
<feature type="domain" description="Integrase catalytic" evidence="1">
    <location>
        <begin position="1"/>
        <end position="98"/>
    </location>
</feature>
<dbReference type="SUPFAM" id="SSF53098">
    <property type="entry name" value="Ribonuclease H-like"/>
    <property type="match status" value="1"/>
</dbReference>
<name>A0AAW2Q0D9_SESRA</name>
<dbReference type="EMBL" id="JACGWJ010000016">
    <property type="protein sequence ID" value="KAL0361243.1"/>
    <property type="molecule type" value="Genomic_DNA"/>
</dbReference>
<dbReference type="AlphaFoldDB" id="A0AAW2Q0D9"/>
<dbReference type="Gene3D" id="3.30.420.10">
    <property type="entry name" value="Ribonuclease H-like superfamily/Ribonuclease H"/>
    <property type="match status" value="1"/>
</dbReference>
<evidence type="ECO:0000313" key="2">
    <source>
        <dbReference type="EMBL" id="KAL0361243.1"/>
    </source>
</evidence>
<dbReference type="PANTHER" id="PTHR42648:SF27">
    <property type="entry name" value="RNA-DIRECTED DNA POLYMERASE"/>
    <property type="match status" value="1"/>
</dbReference>
<gene>
    <name evidence="2" type="ORF">Sradi_3808800</name>
</gene>
<dbReference type="PANTHER" id="PTHR42648">
    <property type="entry name" value="TRANSPOSASE, PUTATIVE-RELATED"/>
    <property type="match status" value="1"/>
</dbReference>